<name>A0A8H7IZ54_9PLEO</name>
<evidence type="ECO:0000313" key="2">
    <source>
        <dbReference type="EMBL" id="KAF9692666.1"/>
    </source>
</evidence>
<sequence length="118" mass="12744">MATPTPTMSATLTTFKTRTARLALPTAARQFSTSSPRFYRRQPGDPTGPNEPPTHISAPKSKSPLKVWPILAIFAIGGFLFKKIVDEREGQYKPVGPIAGHSPSSKPATPRANNPVPH</sequence>
<dbReference type="AlphaFoldDB" id="A0A8H7IZ54"/>
<accession>A0A8H7IZ54</accession>
<feature type="region of interest" description="Disordered" evidence="1">
    <location>
        <begin position="92"/>
        <end position="118"/>
    </location>
</feature>
<gene>
    <name evidence="2" type="ORF">EKO04_009445</name>
</gene>
<reference evidence="2" key="1">
    <citation type="submission" date="2018-12" db="EMBL/GenBank/DDBJ databases">
        <authorList>
            <person name="Syme R.A."/>
            <person name="Farfan-Caceres L."/>
            <person name="Lichtenzveig J."/>
        </authorList>
    </citation>
    <scope>NUCLEOTIDE SEQUENCE</scope>
    <source>
        <strain evidence="2">Al4</strain>
    </source>
</reference>
<dbReference type="OrthoDB" id="3825042at2759"/>
<comment type="caution">
    <text evidence="2">The sequence shown here is derived from an EMBL/GenBank/DDBJ whole genome shotgun (WGS) entry which is preliminary data.</text>
</comment>
<organism evidence="2 3">
    <name type="scientific">Ascochyta lentis</name>
    <dbReference type="NCBI Taxonomy" id="205686"/>
    <lineage>
        <taxon>Eukaryota</taxon>
        <taxon>Fungi</taxon>
        <taxon>Dikarya</taxon>
        <taxon>Ascomycota</taxon>
        <taxon>Pezizomycotina</taxon>
        <taxon>Dothideomycetes</taxon>
        <taxon>Pleosporomycetidae</taxon>
        <taxon>Pleosporales</taxon>
        <taxon>Pleosporineae</taxon>
        <taxon>Didymellaceae</taxon>
        <taxon>Ascochyta</taxon>
    </lineage>
</organism>
<evidence type="ECO:0000313" key="3">
    <source>
        <dbReference type="Proteomes" id="UP000651452"/>
    </source>
</evidence>
<reference evidence="2" key="2">
    <citation type="submission" date="2020-09" db="EMBL/GenBank/DDBJ databases">
        <title>Reference genome assembly for Australian Ascochyta lentis isolate Al4.</title>
        <authorList>
            <person name="Lee R.C."/>
            <person name="Farfan-Caceres L.M."/>
            <person name="Debler J.W."/>
            <person name="Williams A.H."/>
            <person name="Henares B.M."/>
        </authorList>
    </citation>
    <scope>NUCLEOTIDE SEQUENCE</scope>
    <source>
        <strain evidence="2">Al4</strain>
    </source>
</reference>
<dbReference type="EMBL" id="RZGK01000018">
    <property type="protein sequence ID" value="KAF9692666.1"/>
    <property type="molecule type" value="Genomic_DNA"/>
</dbReference>
<protein>
    <submittedName>
        <fullName evidence="2">Uncharacterized protein</fullName>
    </submittedName>
</protein>
<dbReference type="Proteomes" id="UP000651452">
    <property type="component" value="Unassembled WGS sequence"/>
</dbReference>
<keyword evidence="3" id="KW-1185">Reference proteome</keyword>
<evidence type="ECO:0000256" key="1">
    <source>
        <dbReference type="SAM" id="MobiDB-lite"/>
    </source>
</evidence>
<proteinExistence type="predicted"/>
<feature type="region of interest" description="Disordered" evidence="1">
    <location>
        <begin position="23"/>
        <end position="61"/>
    </location>
</feature>